<dbReference type="InterPro" id="IPR029058">
    <property type="entry name" value="AB_hydrolase_fold"/>
</dbReference>
<dbReference type="AlphaFoldDB" id="A0A9P3PIB4"/>
<dbReference type="EMBL" id="BRPK01000003">
    <property type="protein sequence ID" value="GLB36306.1"/>
    <property type="molecule type" value="Genomic_DNA"/>
</dbReference>
<evidence type="ECO:0000313" key="1">
    <source>
        <dbReference type="EMBL" id="GLB36306.1"/>
    </source>
</evidence>
<sequence>MLTARFARNIRVYSTIVRRPPRSAPREAPTPLVFVSAKDWDATSNNGVSFLSSMLAEKGYTCLQTNLSVPDESLKDSAHVMRNFETSLRQEIRLSTIPFPPIIFARSLACLIAQTYISSHPASGLFMISPPVSNSSVSKLQLPTDLPEFDFEPEFPVAIMATAQEMELLRARHRLGRDPGVDLITVPDVEGPQALAAIEKWLDELGV</sequence>
<keyword evidence="2" id="KW-1185">Reference proteome</keyword>
<gene>
    <name evidence="1" type="ORF">LshimejAT787_0305940</name>
</gene>
<proteinExistence type="predicted"/>
<reference evidence="1" key="1">
    <citation type="submission" date="2022-07" db="EMBL/GenBank/DDBJ databases">
        <title>The genome of Lyophyllum shimeji provides insight into the initial evolution of ectomycorrhizal fungal genome.</title>
        <authorList>
            <person name="Kobayashi Y."/>
            <person name="Shibata T."/>
            <person name="Hirakawa H."/>
            <person name="Shigenobu S."/>
            <person name="Nishiyama T."/>
            <person name="Yamada A."/>
            <person name="Hasebe M."/>
            <person name="Kawaguchi M."/>
        </authorList>
    </citation>
    <scope>NUCLEOTIDE SEQUENCE</scope>
    <source>
        <strain evidence="1">AT787</strain>
    </source>
</reference>
<accession>A0A9P3PIB4</accession>
<dbReference type="Gene3D" id="3.40.50.1820">
    <property type="entry name" value="alpha/beta hydrolase"/>
    <property type="match status" value="1"/>
</dbReference>
<comment type="caution">
    <text evidence="1">The sequence shown here is derived from an EMBL/GenBank/DDBJ whole genome shotgun (WGS) entry which is preliminary data.</text>
</comment>
<protein>
    <submittedName>
        <fullName evidence="1">Uncharacterized protein</fullName>
    </submittedName>
</protein>
<dbReference type="SUPFAM" id="SSF53474">
    <property type="entry name" value="alpha/beta-Hydrolases"/>
    <property type="match status" value="1"/>
</dbReference>
<dbReference type="OrthoDB" id="3365310at2759"/>
<organism evidence="1 2">
    <name type="scientific">Lyophyllum shimeji</name>
    <name type="common">Hon-shimeji</name>
    <name type="synonym">Tricholoma shimeji</name>
    <dbReference type="NCBI Taxonomy" id="47721"/>
    <lineage>
        <taxon>Eukaryota</taxon>
        <taxon>Fungi</taxon>
        <taxon>Dikarya</taxon>
        <taxon>Basidiomycota</taxon>
        <taxon>Agaricomycotina</taxon>
        <taxon>Agaricomycetes</taxon>
        <taxon>Agaricomycetidae</taxon>
        <taxon>Agaricales</taxon>
        <taxon>Tricholomatineae</taxon>
        <taxon>Lyophyllaceae</taxon>
        <taxon>Lyophyllum</taxon>
    </lineage>
</organism>
<evidence type="ECO:0000313" key="2">
    <source>
        <dbReference type="Proteomes" id="UP001063166"/>
    </source>
</evidence>
<name>A0A9P3PIB4_LYOSH</name>
<dbReference type="Proteomes" id="UP001063166">
    <property type="component" value="Unassembled WGS sequence"/>
</dbReference>